<protein>
    <submittedName>
        <fullName evidence="4">Uncharacterized protein</fullName>
    </submittedName>
</protein>
<dbReference type="SUPFAM" id="SSF48403">
    <property type="entry name" value="Ankyrin repeat"/>
    <property type="match status" value="1"/>
</dbReference>
<comment type="caution">
    <text evidence="4">The sequence shown here is derived from an EMBL/GenBank/DDBJ whole genome shotgun (WGS) entry which is preliminary data.</text>
</comment>
<dbReference type="InterPro" id="IPR002110">
    <property type="entry name" value="Ankyrin_rpt"/>
</dbReference>
<dbReference type="SMART" id="SM00248">
    <property type="entry name" value="ANK"/>
    <property type="match status" value="4"/>
</dbReference>
<dbReference type="Gene3D" id="1.25.40.20">
    <property type="entry name" value="Ankyrin repeat-containing domain"/>
    <property type="match status" value="1"/>
</dbReference>
<feature type="non-terminal residue" evidence="4">
    <location>
        <position position="405"/>
    </location>
</feature>
<dbReference type="PROSITE" id="PS50088">
    <property type="entry name" value="ANK_REPEAT"/>
    <property type="match status" value="1"/>
</dbReference>
<sequence length="405" mass="44799">MITMLKKNEFTLLDGAKDDPGQALLRAAKTGDVAQAKYLAKKCPNLNIKDDTGNTPLMLLIGNCKVEDTDDRAAALSACSYLILHGADVNAKNSAGLTPLMLVVSRHFRHNMTDLLELLVDHGANPDLVDTGGDKALTHALRSRTAIHFIQTNVNWLLLNGADPFIGVHNYKLVCSFLSQILDFETQGRVTLNHISRLIKAGKVELLRFLVCNCALDMRCATFDALSGYSPEGETLKGLSPLMLALLHDRADIAKYFIVNGFLTDLDLKREPLRFRNSLSEGPKDLLRKLHSQPWPLSKLSLWTVSALLGPLPQRADMVGRTKLSDTVKQLLVFQGPMSRVCSHLWEKLPVKTTCDYTTVPCLRPLVLNWPHGRGIERKCACCLDKVCKDLTSSSPTLDSETKCK</sequence>
<dbReference type="Pfam" id="PF12796">
    <property type="entry name" value="Ank_2"/>
    <property type="match status" value="1"/>
</dbReference>
<dbReference type="PANTHER" id="PTHR24189:SF50">
    <property type="entry name" value="ANKYRIN REPEAT AND SOCS BOX PROTEIN 2"/>
    <property type="match status" value="1"/>
</dbReference>
<reference evidence="4 5" key="1">
    <citation type="submission" date="2024-04" db="EMBL/GenBank/DDBJ databases">
        <authorList>
            <consortium name="Genoscope - CEA"/>
            <person name="William W."/>
        </authorList>
    </citation>
    <scope>NUCLEOTIDE SEQUENCE [LARGE SCALE GENOMIC DNA]</scope>
</reference>
<dbReference type="EMBL" id="CAXITT010000401">
    <property type="protein sequence ID" value="CAL1540824.1"/>
    <property type="molecule type" value="Genomic_DNA"/>
</dbReference>
<feature type="repeat" description="ANK" evidence="3">
    <location>
        <begin position="95"/>
        <end position="131"/>
    </location>
</feature>
<evidence type="ECO:0000313" key="5">
    <source>
        <dbReference type="Proteomes" id="UP001497497"/>
    </source>
</evidence>
<dbReference type="AlphaFoldDB" id="A0AAV2I2J0"/>
<dbReference type="PANTHER" id="PTHR24189">
    <property type="entry name" value="MYOTROPHIN"/>
    <property type="match status" value="1"/>
</dbReference>
<evidence type="ECO:0000256" key="3">
    <source>
        <dbReference type="PROSITE-ProRule" id="PRU00023"/>
    </source>
</evidence>
<name>A0AAV2I2J0_LYMST</name>
<keyword evidence="5" id="KW-1185">Reference proteome</keyword>
<keyword evidence="1" id="KW-0677">Repeat</keyword>
<evidence type="ECO:0000256" key="2">
    <source>
        <dbReference type="ARBA" id="ARBA00023043"/>
    </source>
</evidence>
<dbReference type="InterPro" id="IPR050745">
    <property type="entry name" value="Multifunctional_regulatory"/>
</dbReference>
<accession>A0AAV2I2J0</accession>
<evidence type="ECO:0000313" key="4">
    <source>
        <dbReference type="EMBL" id="CAL1540824.1"/>
    </source>
</evidence>
<keyword evidence="2 3" id="KW-0040">ANK repeat</keyword>
<evidence type="ECO:0000256" key="1">
    <source>
        <dbReference type="ARBA" id="ARBA00022737"/>
    </source>
</evidence>
<dbReference type="Proteomes" id="UP001497497">
    <property type="component" value="Unassembled WGS sequence"/>
</dbReference>
<organism evidence="4 5">
    <name type="scientific">Lymnaea stagnalis</name>
    <name type="common">Great pond snail</name>
    <name type="synonym">Helix stagnalis</name>
    <dbReference type="NCBI Taxonomy" id="6523"/>
    <lineage>
        <taxon>Eukaryota</taxon>
        <taxon>Metazoa</taxon>
        <taxon>Spiralia</taxon>
        <taxon>Lophotrochozoa</taxon>
        <taxon>Mollusca</taxon>
        <taxon>Gastropoda</taxon>
        <taxon>Heterobranchia</taxon>
        <taxon>Euthyneura</taxon>
        <taxon>Panpulmonata</taxon>
        <taxon>Hygrophila</taxon>
        <taxon>Lymnaeoidea</taxon>
        <taxon>Lymnaeidae</taxon>
        <taxon>Lymnaea</taxon>
    </lineage>
</organism>
<proteinExistence type="predicted"/>
<gene>
    <name evidence="4" type="ORF">GSLYS_00014473001</name>
</gene>
<dbReference type="InterPro" id="IPR036770">
    <property type="entry name" value="Ankyrin_rpt-contain_sf"/>
</dbReference>